<dbReference type="EMBL" id="JBHRYH010000009">
    <property type="protein sequence ID" value="MFC3625337.1"/>
    <property type="molecule type" value="Genomic_DNA"/>
</dbReference>
<keyword evidence="8" id="KW-0718">Serine biosynthesis</keyword>
<evidence type="ECO:0000256" key="3">
    <source>
        <dbReference type="ARBA" id="ARBA00012640"/>
    </source>
</evidence>
<reference evidence="13" key="1">
    <citation type="journal article" date="2019" name="Int. J. Syst. Evol. Microbiol.">
        <title>The Global Catalogue of Microorganisms (GCM) 10K type strain sequencing project: providing services to taxonomists for standard genome sequencing and annotation.</title>
        <authorList>
            <consortium name="The Broad Institute Genomics Platform"/>
            <consortium name="The Broad Institute Genome Sequencing Center for Infectious Disease"/>
            <person name="Wu L."/>
            <person name="Ma J."/>
        </authorList>
    </citation>
    <scope>NUCLEOTIDE SEQUENCE [LARGE SCALE GENOMIC DNA]</scope>
    <source>
        <strain evidence="13">KCTC 42195</strain>
    </source>
</reference>
<keyword evidence="6" id="KW-0378">Hydrolase</keyword>
<dbReference type="PANTHER" id="PTHR43344:SF2">
    <property type="entry name" value="PHOSPHOSERINE PHOSPHATASE"/>
    <property type="match status" value="1"/>
</dbReference>
<accession>A0ABV7TRG9</accession>
<evidence type="ECO:0000256" key="10">
    <source>
        <dbReference type="ARBA" id="ARBA00048523"/>
    </source>
</evidence>
<dbReference type="Gene3D" id="1.20.1440.320">
    <property type="match status" value="1"/>
</dbReference>
<evidence type="ECO:0000313" key="13">
    <source>
        <dbReference type="Proteomes" id="UP001595636"/>
    </source>
</evidence>
<gene>
    <name evidence="12" type="ORF">ACFOKJ_04140</name>
</gene>
<evidence type="ECO:0000256" key="2">
    <source>
        <dbReference type="ARBA" id="ARBA00005135"/>
    </source>
</evidence>
<evidence type="ECO:0000256" key="9">
    <source>
        <dbReference type="ARBA" id="ARBA00048138"/>
    </source>
</evidence>
<dbReference type="EC" id="3.1.3.3" evidence="3"/>
<evidence type="ECO:0000256" key="8">
    <source>
        <dbReference type="ARBA" id="ARBA00023299"/>
    </source>
</evidence>
<dbReference type="PANTHER" id="PTHR43344">
    <property type="entry name" value="PHOSPHOSERINE PHOSPHATASE"/>
    <property type="match status" value="1"/>
</dbReference>
<dbReference type="Pfam" id="PF12710">
    <property type="entry name" value="HAD"/>
    <property type="match status" value="1"/>
</dbReference>
<comment type="catalytic activity">
    <reaction evidence="9">
        <text>O-phospho-L-serine + H2O = L-serine + phosphate</text>
        <dbReference type="Rhea" id="RHEA:21208"/>
        <dbReference type="ChEBI" id="CHEBI:15377"/>
        <dbReference type="ChEBI" id="CHEBI:33384"/>
        <dbReference type="ChEBI" id="CHEBI:43474"/>
        <dbReference type="ChEBI" id="CHEBI:57524"/>
        <dbReference type="EC" id="3.1.3.3"/>
    </reaction>
</comment>
<keyword evidence="4" id="KW-0028">Amino-acid biosynthesis</keyword>
<evidence type="ECO:0000256" key="4">
    <source>
        <dbReference type="ARBA" id="ARBA00022605"/>
    </source>
</evidence>
<dbReference type="Gene3D" id="3.40.50.1000">
    <property type="entry name" value="HAD superfamily/HAD-like"/>
    <property type="match status" value="1"/>
</dbReference>
<feature type="signal peptide" evidence="11">
    <location>
        <begin position="1"/>
        <end position="28"/>
    </location>
</feature>
<dbReference type="Proteomes" id="UP001595636">
    <property type="component" value="Unassembled WGS sequence"/>
</dbReference>
<evidence type="ECO:0000313" key="12">
    <source>
        <dbReference type="EMBL" id="MFC3625337.1"/>
    </source>
</evidence>
<comment type="catalytic activity">
    <reaction evidence="10">
        <text>O-phospho-D-serine + H2O = D-serine + phosphate</text>
        <dbReference type="Rhea" id="RHEA:24873"/>
        <dbReference type="ChEBI" id="CHEBI:15377"/>
        <dbReference type="ChEBI" id="CHEBI:35247"/>
        <dbReference type="ChEBI" id="CHEBI:43474"/>
        <dbReference type="ChEBI" id="CHEBI:58680"/>
        <dbReference type="EC" id="3.1.3.3"/>
    </reaction>
</comment>
<dbReference type="InterPro" id="IPR050582">
    <property type="entry name" value="HAD-like_SerB"/>
</dbReference>
<organism evidence="12 13">
    <name type="scientific">Vogesella amnigena</name>
    <dbReference type="NCBI Taxonomy" id="1507449"/>
    <lineage>
        <taxon>Bacteria</taxon>
        <taxon>Pseudomonadati</taxon>
        <taxon>Pseudomonadota</taxon>
        <taxon>Betaproteobacteria</taxon>
        <taxon>Neisseriales</taxon>
        <taxon>Chromobacteriaceae</taxon>
        <taxon>Vogesella</taxon>
    </lineage>
</organism>
<keyword evidence="13" id="KW-1185">Reference proteome</keyword>
<feature type="chain" id="PRO_5045455770" description="phosphoserine phosphatase" evidence="11">
    <location>
        <begin position="29"/>
        <end position="427"/>
    </location>
</feature>
<keyword evidence="11" id="KW-0732">Signal</keyword>
<evidence type="ECO:0000256" key="5">
    <source>
        <dbReference type="ARBA" id="ARBA00022723"/>
    </source>
</evidence>
<dbReference type="InterPro" id="IPR023214">
    <property type="entry name" value="HAD_sf"/>
</dbReference>
<name>A0ABV7TRG9_9NEIS</name>
<dbReference type="SUPFAM" id="SSF56784">
    <property type="entry name" value="HAD-like"/>
    <property type="match status" value="1"/>
</dbReference>
<sequence length="427" mass="47679">MQRRQFLNRLAAVSVSSTLLLKSGIAEAASSGPVTAPTLDPARWSPLNARRLQLVLDQHGVKSKQYNAKQRPYAVFDWDNTCIMNDCEEALLMYQINHLQYKLTPDEFVAVMWKDVPRGQFIKDYSTVDGKPVTMEDLAADVEADYRWLYANYKGLAGSMSLEEIQTSDQFQDFRAKLYFMYDAICDSHPLEVGYKWIIYFYKNMSTAELQAMAEASNNLAIGDALRKVKYQSPKTLPGKAGVVTATHFHGIRIHEEVRALMHALRANGIDVYVSTASIDDVVRVFASHPNYGYGVPPENVIGLRLTMQDGKYTDSYKAGWHFNWGPGKSVGIRNELVAAKGYGPVLVAGDSDGDAWMLRDFADTSVGVIVNRMKKGEIGADSKLAAEQVGNPQARFILQGRDEHTGLMLPDEKSLKYGKTERKLLA</sequence>
<dbReference type="InterPro" id="IPR036412">
    <property type="entry name" value="HAD-like_sf"/>
</dbReference>
<dbReference type="RefSeq" id="WP_390276845.1">
    <property type="nucleotide sequence ID" value="NZ_JBHRYH010000009.1"/>
</dbReference>
<evidence type="ECO:0000256" key="6">
    <source>
        <dbReference type="ARBA" id="ARBA00022801"/>
    </source>
</evidence>
<comment type="pathway">
    <text evidence="2">Amino-acid biosynthesis; L-serine biosynthesis; L-serine from 3-phospho-D-glycerate: step 3/3.</text>
</comment>
<evidence type="ECO:0000256" key="1">
    <source>
        <dbReference type="ARBA" id="ARBA00001946"/>
    </source>
</evidence>
<comment type="caution">
    <text evidence="12">The sequence shown here is derived from an EMBL/GenBank/DDBJ whole genome shotgun (WGS) entry which is preliminary data.</text>
</comment>
<comment type="cofactor">
    <cofactor evidence="1">
        <name>Mg(2+)</name>
        <dbReference type="ChEBI" id="CHEBI:18420"/>
    </cofactor>
</comment>
<keyword evidence="7" id="KW-0460">Magnesium</keyword>
<keyword evidence="5" id="KW-0479">Metal-binding</keyword>
<protein>
    <recommendedName>
        <fullName evidence="3">phosphoserine phosphatase</fullName>
        <ecNumber evidence="3">3.1.3.3</ecNumber>
    </recommendedName>
</protein>
<evidence type="ECO:0000256" key="7">
    <source>
        <dbReference type="ARBA" id="ARBA00022842"/>
    </source>
</evidence>
<proteinExistence type="predicted"/>
<evidence type="ECO:0000256" key="11">
    <source>
        <dbReference type="SAM" id="SignalP"/>
    </source>
</evidence>